<dbReference type="Pfam" id="PF00534">
    <property type="entry name" value="Glycos_transf_1"/>
    <property type="match status" value="1"/>
</dbReference>
<evidence type="ECO:0000259" key="3">
    <source>
        <dbReference type="Pfam" id="PF00534"/>
    </source>
</evidence>
<keyword evidence="2 4" id="KW-0808">Transferase</keyword>
<dbReference type="InterPro" id="IPR001296">
    <property type="entry name" value="Glyco_trans_1"/>
</dbReference>
<feature type="domain" description="Glycosyl transferase family 1" evidence="3">
    <location>
        <begin position="335"/>
        <end position="494"/>
    </location>
</feature>
<dbReference type="SUPFAM" id="SSF53756">
    <property type="entry name" value="UDP-Glycosyltransferase/glycogen phosphorylase"/>
    <property type="match status" value="1"/>
</dbReference>
<evidence type="ECO:0000256" key="2">
    <source>
        <dbReference type="ARBA" id="ARBA00022679"/>
    </source>
</evidence>
<reference evidence="5" key="1">
    <citation type="journal article" date="2019" name="Int. J. Syst. Evol. Microbiol.">
        <title>The Global Catalogue of Microorganisms (GCM) 10K type strain sequencing project: providing services to taxonomists for standard genome sequencing and annotation.</title>
        <authorList>
            <consortium name="The Broad Institute Genomics Platform"/>
            <consortium name="The Broad Institute Genome Sequencing Center for Infectious Disease"/>
            <person name="Wu L."/>
            <person name="Ma J."/>
        </authorList>
    </citation>
    <scope>NUCLEOTIDE SEQUENCE [LARGE SCALE GENOMIC DNA]</scope>
    <source>
        <strain evidence="5">CCM 8932</strain>
    </source>
</reference>
<dbReference type="EC" id="2.4.-.-" evidence="4"/>
<comment type="caution">
    <text evidence="4">The sequence shown here is derived from an EMBL/GenBank/DDBJ whole genome shotgun (WGS) entry which is preliminary data.</text>
</comment>
<gene>
    <name evidence="4" type="ORF">ACFP3T_02770</name>
</gene>
<dbReference type="Proteomes" id="UP001596253">
    <property type="component" value="Unassembled WGS sequence"/>
</dbReference>
<dbReference type="Gene3D" id="3.40.50.2000">
    <property type="entry name" value="Glycogen Phosphorylase B"/>
    <property type="match status" value="3"/>
</dbReference>
<keyword evidence="1 4" id="KW-0328">Glycosyltransferase</keyword>
<dbReference type="PANTHER" id="PTHR12526">
    <property type="entry name" value="GLYCOSYLTRANSFERASE"/>
    <property type="match status" value="1"/>
</dbReference>
<sequence>MYYFLNDHLGPLASGVEHAELKRIRLFNQFGVPAQLVTIDYSATTRSDNAVWQLAEQNFVNLYDFYAGTETYAATPLTLADLPVAQQGYRLEKQAAGASFWDGQRRVTTVQYATNRQAVISTVTYFDAADQKSCTDIYDERGFRAYTKYWTTTVAPATTYLVLEQFYTLTGQIYLEITYQQRGTSVVATNYRLKTSAGQVTSCVKRDQMITQFYDDLNQRDGGGNTFISDRTAVANLPMTLMQTPARKVEYLHSVHFDDYREPFQAQLVYDSLRYTDQLSRTDLIVTATPQQAQDLRQRLRTQVPIVNIPVGMVETAQLEASPVPIDAAPRIKGKVVIVARLFAEKNLSDAILAFKAAYEQLPWLTLDIYGYGDAINGNHETQRLHQLVESTGLQAVVTFKGYTPHLETVYQQAQLMLLSSHLEGFALALLEANAQGVPVISYDTYYGPAYIIKQAQNGYVVPYGDRAAMTAKIILVMTDAALRQRLSTGAYQRASDFSTANVWQLWQQQVIETDPAL</sequence>
<proteinExistence type="predicted"/>
<dbReference type="PANTHER" id="PTHR12526:SF629">
    <property type="entry name" value="TEICHURONIC ACID BIOSYNTHESIS GLYCOSYLTRANSFERASE TUAH-RELATED"/>
    <property type="match status" value="1"/>
</dbReference>
<evidence type="ECO:0000313" key="4">
    <source>
        <dbReference type="EMBL" id="MFC6163594.1"/>
    </source>
</evidence>
<evidence type="ECO:0000313" key="5">
    <source>
        <dbReference type="Proteomes" id="UP001596253"/>
    </source>
</evidence>
<keyword evidence="5" id="KW-1185">Reference proteome</keyword>
<name>A0ABW1R2S0_9LACO</name>
<accession>A0ABW1R2S0</accession>
<protein>
    <submittedName>
        <fullName evidence="4">Glycosyltransferase</fullName>
        <ecNumber evidence="4">2.4.-.-</ecNumber>
    </submittedName>
</protein>
<evidence type="ECO:0000256" key="1">
    <source>
        <dbReference type="ARBA" id="ARBA00022676"/>
    </source>
</evidence>
<dbReference type="RefSeq" id="WP_171001002.1">
    <property type="nucleotide sequence ID" value="NZ_BJDK01000002.1"/>
</dbReference>
<organism evidence="4 5">
    <name type="scientific">Lactiplantibacillus dongliensis</name>
    <dbReference type="NCBI Taxonomy" id="2559919"/>
    <lineage>
        <taxon>Bacteria</taxon>
        <taxon>Bacillati</taxon>
        <taxon>Bacillota</taxon>
        <taxon>Bacilli</taxon>
        <taxon>Lactobacillales</taxon>
        <taxon>Lactobacillaceae</taxon>
        <taxon>Lactiplantibacillus</taxon>
    </lineage>
</organism>
<dbReference type="GO" id="GO:0016757">
    <property type="term" value="F:glycosyltransferase activity"/>
    <property type="evidence" value="ECO:0007669"/>
    <property type="project" value="UniProtKB-KW"/>
</dbReference>
<dbReference type="EMBL" id="JBHSSD010000009">
    <property type="protein sequence ID" value="MFC6163594.1"/>
    <property type="molecule type" value="Genomic_DNA"/>
</dbReference>